<comment type="caution">
    <text evidence="1">The sequence shown here is derived from an EMBL/GenBank/DDBJ whole genome shotgun (WGS) entry which is preliminary data.</text>
</comment>
<dbReference type="EMBL" id="LUTY01000463">
    <property type="protein sequence ID" value="OAD23258.1"/>
    <property type="molecule type" value="Genomic_DNA"/>
</dbReference>
<dbReference type="AlphaFoldDB" id="A0A176S5S7"/>
<dbReference type="Proteomes" id="UP000076962">
    <property type="component" value="Unassembled WGS sequence"/>
</dbReference>
<evidence type="ECO:0000313" key="1">
    <source>
        <dbReference type="EMBL" id="OAD23258.1"/>
    </source>
</evidence>
<reference evidence="1 2" key="1">
    <citation type="submission" date="2016-05" db="EMBL/GenBank/DDBJ databases">
        <title>Single-cell genome of chain-forming Candidatus Thiomargarita nelsonii and comparison to other large sulfur-oxidizing bacteria.</title>
        <authorList>
            <person name="Winkel M."/>
            <person name="Salman V."/>
            <person name="Woyke T."/>
            <person name="Schulz-Vogt H."/>
            <person name="Richter M."/>
            <person name="Flood B."/>
            <person name="Bailey J."/>
            <person name="Amann R."/>
            <person name="Mussmann M."/>
        </authorList>
    </citation>
    <scope>NUCLEOTIDE SEQUENCE [LARGE SCALE GENOMIC DNA]</scope>
    <source>
        <strain evidence="1 2">THI036</strain>
    </source>
</reference>
<gene>
    <name evidence="1" type="ORF">THIOM_000913</name>
</gene>
<accession>A0A176S5S7</accession>
<proteinExistence type="predicted"/>
<organism evidence="1 2">
    <name type="scientific">Candidatus Thiomargarita nelsonii</name>
    <dbReference type="NCBI Taxonomy" id="1003181"/>
    <lineage>
        <taxon>Bacteria</taxon>
        <taxon>Pseudomonadati</taxon>
        <taxon>Pseudomonadota</taxon>
        <taxon>Gammaproteobacteria</taxon>
        <taxon>Thiotrichales</taxon>
        <taxon>Thiotrichaceae</taxon>
        <taxon>Thiomargarita</taxon>
    </lineage>
</organism>
<evidence type="ECO:0000313" key="2">
    <source>
        <dbReference type="Proteomes" id="UP000076962"/>
    </source>
</evidence>
<sequence>MQAFPRRAWERENQPSANVGCVLRTFYQVEISAVCGTHPTPTLAVINEHNI</sequence>
<keyword evidence="2" id="KW-1185">Reference proteome</keyword>
<protein>
    <submittedName>
        <fullName evidence="1">Uncharacterized protein</fullName>
    </submittedName>
</protein>
<name>A0A176S5S7_9GAMM</name>